<dbReference type="Pfam" id="PF00076">
    <property type="entry name" value="RRM_1"/>
    <property type="match status" value="1"/>
</dbReference>
<keyword evidence="7" id="KW-1133">Transmembrane helix</keyword>
<evidence type="ECO:0000256" key="2">
    <source>
        <dbReference type="ARBA" id="ARBA00010320"/>
    </source>
</evidence>
<comment type="caution">
    <text evidence="14">The sequence shown here is derived from an EMBL/GenBank/DDBJ whole genome shotgun (WGS) entry which is preliminary data.</text>
</comment>
<dbReference type="InterPro" id="IPR012677">
    <property type="entry name" value="Nucleotide-bd_a/b_plait_sf"/>
</dbReference>
<keyword evidence="6" id="KW-0809">Transit peptide</keyword>
<accession>A0A9P6QKY5</accession>
<dbReference type="GO" id="GO:0006397">
    <property type="term" value="P:mRNA processing"/>
    <property type="evidence" value="ECO:0007669"/>
    <property type="project" value="UniProtKB-UniRule"/>
</dbReference>
<keyword evidence="11" id="KW-0507">mRNA processing</keyword>
<comment type="subcellular location">
    <subcellularLocation>
        <location evidence="1 11">Mitochondrion inner membrane</location>
        <topology evidence="1 11">Single-pass membrane protein</topology>
    </subcellularLocation>
</comment>
<dbReference type="InterPro" id="IPR035979">
    <property type="entry name" value="RBD_domain_sf"/>
</dbReference>
<feature type="region of interest" description="Disordered" evidence="12">
    <location>
        <begin position="69"/>
        <end position="88"/>
    </location>
</feature>
<evidence type="ECO:0000256" key="8">
    <source>
        <dbReference type="ARBA" id="ARBA00023128"/>
    </source>
</evidence>
<evidence type="ECO:0000256" key="9">
    <source>
        <dbReference type="ARBA" id="ARBA00023136"/>
    </source>
</evidence>
<dbReference type="SMART" id="SM00360">
    <property type="entry name" value="RRM"/>
    <property type="match status" value="1"/>
</dbReference>
<evidence type="ECO:0000256" key="5">
    <source>
        <dbReference type="ARBA" id="ARBA00022792"/>
    </source>
</evidence>
<evidence type="ECO:0000256" key="11">
    <source>
        <dbReference type="RuleBase" id="RU367108"/>
    </source>
</evidence>
<evidence type="ECO:0000256" key="3">
    <source>
        <dbReference type="ARBA" id="ARBA00020222"/>
    </source>
</evidence>
<evidence type="ECO:0000256" key="10">
    <source>
        <dbReference type="ARBA" id="ARBA00025276"/>
    </source>
</evidence>
<dbReference type="SUPFAM" id="SSF52540">
    <property type="entry name" value="P-loop containing nucleoside triphosphate hydrolases"/>
    <property type="match status" value="1"/>
</dbReference>
<sequence length="909" mass="102479">MLRAAHFARTTAQRQLSLSSSGHRTVVARGSQLRTLNFLAPNTPVAAKSSSNSISVTALPAKPVGFAKTTKAPHIKQPAKSRSYGTETQNVTIATEEEVRKAVLRGDIGTKRLPLQYGMLYFDNAYPLRMGWWDIRYSLLKPGWRSLERKAKNELVPPEDKMPFHFKIGGIEPRLKDGGMFVHFSYVRPSSYTTKEALKEIESRCEQHLIGHGHYMWFNFQKVRAFLVKGEPFLEDMNSRYPNNKIRVEFLGNLGVETLYPAFRKYGRIHDIITPPAVKDMPRQVFVQYTSSRAATSAKNCLHGAEIEGIKVNVQYEKVLKGNIVWTWLSNHPRISVPLGGAMVAGLSYLIFDPIRVFSMHAKITQLFNVNEYSVLRWIRKETIGRLTRTSQESLQAPGWREREEEEAKLRAWLRDPPETFIIVSGPRGAGKSEMVDFVVKEKHHKVILHCEELVNSRSENELLPKLARQVGYIPLFQFMSNINNMIDMAITATTGQKAGLSATFEGQIKKILDTLTVAIIQSSPTSDMSSLSPEAIMKKIEATQEEKERRAVARAASPESLDTLGKQSLLRKRKNKAKQHVEKSSWCDPDDIPVIVIDGYMCKEKGGHAKELWNLLAEWAAVLVENHLAHVVFVTNNVTASKPLAKALPNRTFESVVLADATLESAMELVHKHLDQSEFPTLRKAVETIGGRLTDLELFVQKVKSGMAPEEATHDILGRAVIEVRKTAFDYDNTDGKTAHWTAIQFWAIMQQLAYAESANYDELRIHPLFKNDESPFAYMEEAELISIVHKNGRPFLVKPGKPIYRAAFRELLLDSGFAAVMSLDTMTFLEKVEQANVNKYETELKELSSLLHQDGSWIFGSGRVPKEIDTRVKWLMKKLAASHEKIAGYEQEISKAKLVVASVGQSL</sequence>
<dbReference type="AlphaFoldDB" id="A0A9P6QKY5"/>
<dbReference type="SUPFAM" id="SSF54928">
    <property type="entry name" value="RNA-binding domain, RBD"/>
    <property type="match status" value="1"/>
</dbReference>
<dbReference type="EMBL" id="JAAAJB010000031">
    <property type="protein sequence ID" value="KAG0269210.1"/>
    <property type="molecule type" value="Genomic_DNA"/>
</dbReference>
<keyword evidence="4" id="KW-0812">Transmembrane</keyword>
<organism evidence="14 15">
    <name type="scientific">Actinomortierella ambigua</name>
    <dbReference type="NCBI Taxonomy" id="1343610"/>
    <lineage>
        <taxon>Eukaryota</taxon>
        <taxon>Fungi</taxon>
        <taxon>Fungi incertae sedis</taxon>
        <taxon>Mucoromycota</taxon>
        <taxon>Mortierellomycotina</taxon>
        <taxon>Mortierellomycetes</taxon>
        <taxon>Mortierellales</taxon>
        <taxon>Mortierellaceae</taxon>
        <taxon>Actinomortierella</taxon>
    </lineage>
</organism>
<evidence type="ECO:0000313" key="15">
    <source>
        <dbReference type="Proteomes" id="UP000807716"/>
    </source>
</evidence>
<dbReference type="OrthoDB" id="10267654at2759"/>
<dbReference type="InterPro" id="IPR027417">
    <property type="entry name" value="P-loop_NTPase"/>
</dbReference>
<dbReference type="Proteomes" id="UP000807716">
    <property type="component" value="Unassembled WGS sequence"/>
</dbReference>
<evidence type="ECO:0000256" key="4">
    <source>
        <dbReference type="ARBA" id="ARBA00022692"/>
    </source>
</evidence>
<evidence type="ECO:0000256" key="1">
    <source>
        <dbReference type="ARBA" id="ARBA00004434"/>
    </source>
</evidence>
<dbReference type="PANTHER" id="PTHR32198">
    <property type="entry name" value="MITOCHONDRIAL ESCAPE PROTEIN 2"/>
    <property type="match status" value="1"/>
</dbReference>
<dbReference type="GO" id="GO:0003723">
    <property type="term" value="F:RNA binding"/>
    <property type="evidence" value="ECO:0007669"/>
    <property type="project" value="UniProtKB-UniRule"/>
</dbReference>
<evidence type="ECO:0000256" key="12">
    <source>
        <dbReference type="SAM" id="MobiDB-lite"/>
    </source>
</evidence>
<keyword evidence="11" id="KW-0694">RNA-binding</keyword>
<proteinExistence type="inferred from homology"/>
<dbReference type="InterPro" id="IPR000504">
    <property type="entry name" value="RRM_dom"/>
</dbReference>
<dbReference type="InterPro" id="IPR018850">
    <property type="entry name" value="Mt_escape_2_C"/>
</dbReference>
<protein>
    <recommendedName>
        <fullName evidence="3 11">Mitochondrial escape protein 2</fullName>
    </recommendedName>
</protein>
<keyword evidence="15" id="KW-1185">Reference proteome</keyword>
<evidence type="ECO:0000259" key="13">
    <source>
        <dbReference type="SMART" id="SM00360"/>
    </source>
</evidence>
<dbReference type="PANTHER" id="PTHR32198:SF2">
    <property type="entry name" value="MITOCHONDRIAL ESCAPE PROTEIN 2"/>
    <property type="match status" value="1"/>
</dbReference>
<gene>
    <name evidence="14" type="primary">YME2</name>
    <name evidence="14" type="ORF">DFQ27_004450</name>
</gene>
<comment type="function">
    <text evidence="10 11">Plays a role in maintaining the mitochondrial genome and in controlling the mtDNA escape. Involved in the regulation of mtDNA nucleotide structure and number. May have a dispensable role in early maturation of pre-rRNA.</text>
</comment>
<keyword evidence="8 11" id="KW-0496">Mitochondrion</keyword>
<keyword evidence="9" id="KW-0472">Membrane</keyword>
<evidence type="ECO:0000313" key="14">
    <source>
        <dbReference type="EMBL" id="KAG0269210.1"/>
    </source>
</evidence>
<feature type="domain" description="RRM" evidence="13">
    <location>
        <begin position="245"/>
        <end position="315"/>
    </location>
</feature>
<dbReference type="Pfam" id="PF10443">
    <property type="entry name" value="RNA12"/>
    <property type="match status" value="1"/>
</dbReference>
<evidence type="ECO:0000256" key="7">
    <source>
        <dbReference type="ARBA" id="ARBA00022989"/>
    </source>
</evidence>
<evidence type="ECO:0000256" key="6">
    <source>
        <dbReference type="ARBA" id="ARBA00022946"/>
    </source>
</evidence>
<dbReference type="Gene3D" id="3.30.70.330">
    <property type="match status" value="1"/>
</dbReference>
<name>A0A9P6QKY5_9FUNG</name>
<keyword evidence="5 11" id="KW-0999">Mitochondrion inner membrane</keyword>
<reference evidence="14" key="1">
    <citation type="journal article" date="2020" name="Fungal Divers.">
        <title>Resolving the Mortierellaceae phylogeny through synthesis of multi-gene phylogenetics and phylogenomics.</title>
        <authorList>
            <person name="Vandepol N."/>
            <person name="Liber J."/>
            <person name="Desiro A."/>
            <person name="Na H."/>
            <person name="Kennedy M."/>
            <person name="Barry K."/>
            <person name="Grigoriev I.V."/>
            <person name="Miller A.N."/>
            <person name="O'Donnell K."/>
            <person name="Stajich J.E."/>
            <person name="Bonito G."/>
        </authorList>
    </citation>
    <scope>NUCLEOTIDE SEQUENCE</scope>
    <source>
        <strain evidence="14">BC1065</strain>
    </source>
</reference>
<comment type="similarity">
    <text evidence="2 11">Belongs to the YME2 family.</text>
</comment>
<dbReference type="InterPro" id="IPR039627">
    <property type="entry name" value="Yme2_C"/>
</dbReference>
<dbReference type="Gene3D" id="3.40.50.300">
    <property type="entry name" value="P-loop containing nucleotide triphosphate hydrolases"/>
    <property type="match status" value="1"/>
</dbReference>
<dbReference type="GO" id="GO:0005743">
    <property type="term" value="C:mitochondrial inner membrane"/>
    <property type="evidence" value="ECO:0007669"/>
    <property type="project" value="UniProtKB-SubCell"/>
</dbReference>